<dbReference type="EMBL" id="JACCHJ010000001">
    <property type="protein sequence ID" value="NYK08541.1"/>
    <property type="molecule type" value="Genomic_DNA"/>
</dbReference>
<keyword evidence="6" id="KW-1185">Reference proteome</keyword>
<gene>
    <name evidence="5" type="ORF">HNR14_000422</name>
</gene>
<dbReference type="Pfam" id="PF01370">
    <property type="entry name" value="Epimerase"/>
    <property type="match status" value="1"/>
</dbReference>
<feature type="domain" description="NAD-dependent epimerase/dehydratase" evidence="4">
    <location>
        <begin position="18"/>
        <end position="241"/>
    </location>
</feature>
<dbReference type="GO" id="GO:0016491">
    <property type="term" value="F:oxidoreductase activity"/>
    <property type="evidence" value="ECO:0007669"/>
    <property type="project" value="UniProtKB-KW"/>
</dbReference>
<accession>A0A853DQC0</accession>
<comment type="similarity">
    <text evidence="1">Belongs to the NAD(P)-dependent epimerase/dehydratase family.</text>
</comment>
<evidence type="ECO:0000256" key="3">
    <source>
        <dbReference type="ARBA" id="ARBA00023027"/>
    </source>
</evidence>
<comment type="caution">
    <text evidence="5">The sequence shown here is derived from an EMBL/GenBank/DDBJ whole genome shotgun (WGS) entry which is preliminary data.</text>
</comment>
<evidence type="ECO:0000256" key="1">
    <source>
        <dbReference type="ARBA" id="ARBA00007637"/>
    </source>
</evidence>
<organism evidence="5 6">
    <name type="scientific">Leifsonia naganoensis</name>
    <dbReference type="NCBI Taxonomy" id="150025"/>
    <lineage>
        <taxon>Bacteria</taxon>
        <taxon>Bacillati</taxon>
        <taxon>Actinomycetota</taxon>
        <taxon>Actinomycetes</taxon>
        <taxon>Micrococcales</taxon>
        <taxon>Microbacteriaceae</taxon>
        <taxon>Leifsonia</taxon>
    </lineage>
</organism>
<keyword evidence="2" id="KW-0560">Oxidoreductase</keyword>
<keyword evidence="3" id="KW-0520">NAD</keyword>
<evidence type="ECO:0000259" key="4">
    <source>
        <dbReference type="Pfam" id="PF01370"/>
    </source>
</evidence>
<name>A0A853DQC0_9MICO</name>
<sequence>MTQEVSAVAGDQLAGHRILVTGGAGLIGRTVVDDLVERGAEVSVLEVGEPRGAAKDAVEGRWLVGSVSDARFVRDAVEGMDTVVHLAGRAGLDQGEPAEIYEANALGTFLILDAAAQAGARKVVYASSINASGLPLNSRPVLPTRYPWDETEPADIDDAYSLSKQANEAAGAAVAARYGLAVTGIRFPLVRDITVDDGTVFAQHIRRAMREDPRRQACEGWTYLDVRDAARAVFAALTHSTPAAPGILVANPLTYLRQDTETALRRFAPEVPRASIPGRRVPVVLARSEDLLGFRASITLDDLGAQLLVDLDDAEGLA</sequence>
<protein>
    <submittedName>
        <fullName evidence="5">Nucleoside-diphosphate-sugar epimerase</fullName>
    </submittedName>
</protein>
<reference evidence="5 6" key="1">
    <citation type="submission" date="2020-07" db="EMBL/GenBank/DDBJ databases">
        <title>Sequencing the genomes of 1000 actinobacteria strains.</title>
        <authorList>
            <person name="Klenk H.-P."/>
        </authorList>
    </citation>
    <scope>NUCLEOTIDE SEQUENCE [LARGE SCALE GENOMIC DNA]</scope>
    <source>
        <strain evidence="5 6">DSM 15166</strain>
    </source>
</reference>
<dbReference type="RefSeq" id="WP_179699597.1">
    <property type="nucleotide sequence ID" value="NZ_BAAAHA010000004.1"/>
</dbReference>
<evidence type="ECO:0000313" key="5">
    <source>
        <dbReference type="EMBL" id="NYK08541.1"/>
    </source>
</evidence>
<proteinExistence type="inferred from homology"/>
<dbReference type="PANTHER" id="PTHR43103">
    <property type="entry name" value="NUCLEOSIDE-DIPHOSPHATE-SUGAR EPIMERASE"/>
    <property type="match status" value="1"/>
</dbReference>
<dbReference type="InterPro" id="IPR001509">
    <property type="entry name" value="Epimerase_deHydtase"/>
</dbReference>
<dbReference type="SUPFAM" id="SSF51735">
    <property type="entry name" value="NAD(P)-binding Rossmann-fold domains"/>
    <property type="match status" value="1"/>
</dbReference>
<dbReference type="Gene3D" id="3.40.50.720">
    <property type="entry name" value="NAD(P)-binding Rossmann-like Domain"/>
    <property type="match status" value="1"/>
</dbReference>
<dbReference type="InterPro" id="IPR036291">
    <property type="entry name" value="NAD(P)-bd_dom_sf"/>
</dbReference>
<dbReference type="AlphaFoldDB" id="A0A853DQC0"/>
<dbReference type="PANTHER" id="PTHR43103:SF5">
    <property type="entry name" value="4-EPIMERASE, PUTATIVE (AFU_ORTHOLOGUE AFUA_7G00360)-RELATED"/>
    <property type="match status" value="1"/>
</dbReference>
<dbReference type="Proteomes" id="UP000521075">
    <property type="component" value="Unassembled WGS sequence"/>
</dbReference>
<evidence type="ECO:0000256" key="2">
    <source>
        <dbReference type="ARBA" id="ARBA00023002"/>
    </source>
</evidence>
<evidence type="ECO:0000313" key="6">
    <source>
        <dbReference type="Proteomes" id="UP000521075"/>
    </source>
</evidence>